<dbReference type="KEGG" id="mico:GDR74_10455"/>
<sequence length="286" mass="30627">MASSPSHAPAVVATGKRGFFEAGRVRLSYVDFGGAPDAPVLAALHGHFGCARNFAPLAEALRPLGWRVAALDQRGHGWSDRPEACDREDYLRDAEQFVLRIGGGGPVALLGHSLGGVNAYQLAARRKDLVGALIVEDIGARIEPVAPLGLDWPRAFPSLSHALAFLDSRGFAGDRYFLDSLHETESGWTFRFDPAWMARSQAALTGDWSGDWTASGCPCLLLHGRKSWAVGAGEIERMARIRPGTRVVAFDCGHTIHDELSGDFAAAVALFLSQLPGHPVHDPAAC</sequence>
<reference evidence="3 4" key="1">
    <citation type="submission" date="2019-10" db="EMBL/GenBank/DDBJ databases">
        <title>Isolation, Identification of Microvirga thermotolerans HR1, a novel thermophilic bacterium and Comparative Genomics of the genus Microvirga.</title>
        <authorList>
            <person name="Li J."/>
            <person name="Zhang W."/>
            <person name="Lin M."/>
            <person name="Wang J."/>
        </authorList>
    </citation>
    <scope>NUCLEOTIDE SEQUENCE [LARGE SCALE GENOMIC DNA]</scope>
    <source>
        <strain evidence="3 4">HR1</strain>
    </source>
</reference>
<dbReference type="Proteomes" id="UP000325614">
    <property type="component" value="Chromosome"/>
</dbReference>
<dbReference type="InterPro" id="IPR029058">
    <property type="entry name" value="AB_hydrolase_fold"/>
</dbReference>
<evidence type="ECO:0000256" key="1">
    <source>
        <dbReference type="ARBA" id="ARBA00022801"/>
    </source>
</evidence>
<evidence type="ECO:0000259" key="2">
    <source>
        <dbReference type="Pfam" id="PF00561"/>
    </source>
</evidence>
<dbReference type="AlphaFoldDB" id="A0A5P9JY95"/>
<dbReference type="PANTHER" id="PTHR46118">
    <property type="entry name" value="PROTEIN ABHD11"/>
    <property type="match status" value="1"/>
</dbReference>
<keyword evidence="4" id="KW-1185">Reference proteome</keyword>
<evidence type="ECO:0000313" key="4">
    <source>
        <dbReference type="Proteomes" id="UP000325614"/>
    </source>
</evidence>
<dbReference type="GO" id="GO:0016787">
    <property type="term" value="F:hydrolase activity"/>
    <property type="evidence" value="ECO:0007669"/>
    <property type="project" value="UniProtKB-KW"/>
</dbReference>
<protein>
    <submittedName>
        <fullName evidence="3">Alpha/beta fold hydrolase</fullName>
    </submittedName>
</protein>
<feature type="domain" description="AB hydrolase-1" evidence="2">
    <location>
        <begin position="43"/>
        <end position="161"/>
    </location>
</feature>
<dbReference type="Gene3D" id="3.40.50.1820">
    <property type="entry name" value="alpha/beta hydrolase"/>
    <property type="match status" value="1"/>
</dbReference>
<dbReference type="SUPFAM" id="SSF53474">
    <property type="entry name" value="alpha/beta-Hydrolases"/>
    <property type="match status" value="1"/>
</dbReference>
<keyword evidence="1 3" id="KW-0378">Hydrolase</keyword>
<dbReference type="InterPro" id="IPR000073">
    <property type="entry name" value="AB_hydrolase_1"/>
</dbReference>
<name>A0A5P9JY95_9HYPH</name>
<organism evidence="3 4">
    <name type="scientific">Microvirga thermotolerans</name>
    <dbReference type="NCBI Taxonomy" id="2651334"/>
    <lineage>
        <taxon>Bacteria</taxon>
        <taxon>Pseudomonadati</taxon>
        <taxon>Pseudomonadota</taxon>
        <taxon>Alphaproteobacteria</taxon>
        <taxon>Hyphomicrobiales</taxon>
        <taxon>Methylobacteriaceae</taxon>
        <taxon>Microvirga</taxon>
    </lineage>
</organism>
<accession>A0A5P9JY95</accession>
<evidence type="ECO:0000313" key="3">
    <source>
        <dbReference type="EMBL" id="QFU16616.1"/>
    </source>
</evidence>
<dbReference type="EMBL" id="CP045423">
    <property type="protein sequence ID" value="QFU16616.1"/>
    <property type="molecule type" value="Genomic_DNA"/>
</dbReference>
<dbReference type="RefSeq" id="WP_152586259.1">
    <property type="nucleotide sequence ID" value="NZ_CP045423.1"/>
</dbReference>
<proteinExistence type="predicted"/>
<dbReference type="PANTHER" id="PTHR46118:SF4">
    <property type="entry name" value="PROTEIN ABHD11"/>
    <property type="match status" value="1"/>
</dbReference>
<dbReference type="Pfam" id="PF00561">
    <property type="entry name" value="Abhydrolase_1"/>
    <property type="match status" value="1"/>
</dbReference>
<gene>
    <name evidence="3" type="ORF">GDR74_10455</name>
</gene>